<evidence type="ECO:0000313" key="3">
    <source>
        <dbReference type="EMBL" id="RCK04858.1"/>
    </source>
</evidence>
<name>A0A367U9D1_9PROT</name>
<dbReference type="AlphaFoldDB" id="A0A367U9D1"/>
<evidence type="ECO:0000313" key="4">
    <source>
        <dbReference type="Proteomes" id="UP000252419"/>
    </source>
</evidence>
<dbReference type="InterPro" id="IPR007461">
    <property type="entry name" value="Ysc84_actin-binding"/>
</dbReference>
<gene>
    <name evidence="3" type="ORF">TH5_17470</name>
</gene>
<keyword evidence="1" id="KW-0732">Signal</keyword>
<dbReference type="Proteomes" id="UP000252419">
    <property type="component" value="Unassembled WGS sequence"/>
</dbReference>
<evidence type="ECO:0000259" key="2">
    <source>
        <dbReference type="Pfam" id="PF04366"/>
    </source>
</evidence>
<feature type="domain" description="Ysc84 actin-binding" evidence="2">
    <location>
        <begin position="101"/>
        <end position="185"/>
    </location>
</feature>
<evidence type="ECO:0000256" key="1">
    <source>
        <dbReference type="SAM" id="SignalP"/>
    </source>
</evidence>
<organism evidence="3 4">
    <name type="scientific">Thalassospira xianhensis MCCC 1A02616</name>
    <dbReference type="NCBI Taxonomy" id="1177929"/>
    <lineage>
        <taxon>Bacteria</taxon>
        <taxon>Pseudomonadati</taxon>
        <taxon>Pseudomonadota</taxon>
        <taxon>Alphaproteobacteria</taxon>
        <taxon>Rhodospirillales</taxon>
        <taxon>Thalassospiraceae</taxon>
        <taxon>Thalassospira</taxon>
    </lineage>
</organism>
<sequence length="188" mass="20062">MTIIRKILIALVLTGATALPISIATAPVAHAASVEELNTLSNQSLQKLYGTHPVAKQLSKEAKAILIFPRIIKAGLVFGGAYGEGALLEDGKFDKYYNSVSASWGLQAGAQSFGYAVFLMTDKAIDYLDKSNGWEIGVGPTVVVMDEGAAKNLSTSTLKDDAYAFIFDQEGLMLSVSIEGTKISRIKQ</sequence>
<accession>A0A367U9D1</accession>
<feature type="signal peptide" evidence="1">
    <location>
        <begin position="1"/>
        <end position="31"/>
    </location>
</feature>
<dbReference type="EMBL" id="JPWA01000023">
    <property type="protein sequence ID" value="RCK04858.1"/>
    <property type="molecule type" value="Genomic_DNA"/>
</dbReference>
<protein>
    <submittedName>
        <fullName evidence="3">Twin-arginine translocation pathway signal protein</fullName>
    </submittedName>
</protein>
<dbReference type="RefSeq" id="WP_114122876.1">
    <property type="nucleotide sequence ID" value="NZ_JPWA01000023.1"/>
</dbReference>
<reference evidence="3 4" key="1">
    <citation type="submission" date="2014-07" db="EMBL/GenBank/DDBJ databases">
        <title>Draft genome sequence of Thalassospira xianhensis P-4 (MCCC 1A02616).</title>
        <authorList>
            <person name="Lai Q."/>
            <person name="Shao Z."/>
        </authorList>
    </citation>
    <scope>NUCLEOTIDE SEQUENCE [LARGE SCALE GENOMIC DNA]</scope>
    <source>
        <strain evidence="3 4">MCCC 1A02616</strain>
    </source>
</reference>
<keyword evidence="4" id="KW-1185">Reference proteome</keyword>
<feature type="chain" id="PRO_5016629170" evidence="1">
    <location>
        <begin position="32"/>
        <end position="188"/>
    </location>
</feature>
<comment type="caution">
    <text evidence="3">The sequence shown here is derived from an EMBL/GenBank/DDBJ whole genome shotgun (WGS) entry which is preliminary data.</text>
</comment>
<dbReference type="CDD" id="cd11524">
    <property type="entry name" value="SYLF"/>
    <property type="match status" value="1"/>
</dbReference>
<proteinExistence type="predicted"/>
<dbReference type="Pfam" id="PF04366">
    <property type="entry name" value="Ysc84"/>
    <property type="match status" value="1"/>
</dbReference>